<feature type="domain" description="HTH bat-type" evidence="3">
    <location>
        <begin position="156"/>
        <end position="207"/>
    </location>
</feature>
<evidence type="ECO:0000259" key="3">
    <source>
        <dbReference type="Pfam" id="PF04967"/>
    </source>
</evidence>
<dbReference type="PANTHER" id="PTHR34236:SF1">
    <property type="entry name" value="DIMETHYL SULFOXIDE REDUCTASE TRANSCRIPTIONAL ACTIVATOR"/>
    <property type="match status" value="1"/>
</dbReference>
<dbReference type="AlphaFoldDB" id="A0ABD5ZJB0"/>
<accession>A0ABD5ZJB0</accession>
<evidence type="ECO:0000259" key="4">
    <source>
        <dbReference type="Pfam" id="PF15915"/>
    </source>
</evidence>
<dbReference type="InterPro" id="IPR007050">
    <property type="entry name" value="HTH_bacterioopsin"/>
</dbReference>
<gene>
    <name evidence="5" type="ORF">ACFQJC_17830</name>
</gene>
<dbReference type="InterPro" id="IPR031803">
    <property type="entry name" value="BAT_GAF/HTH-assoc"/>
</dbReference>
<keyword evidence="1" id="KW-0805">Transcription regulation</keyword>
<comment type="caution">
    <text evidence="5">The sequence shown here is derived from an EMBL/GenBank/DDBJ whole genome shotgun (WGS) entry which is preliminary data.</text>
</comment>
<evidence type="ECO:0000256" key="1">
    <source>
        <dbReference type="ARBA" id="ARBA00023015"/>
    </source>
</evidence>
<proteinExistence type="predicted"/>
<protein>
    <submittedName>
        <fullName evidence="5">Helix-turn-helix domain-containing protein</fullName>
    </submittedName>
</protein>
<organism evidence="5 6">
    <name type="scientific">Haloferax namakaokahaiae</name>
    <dbReference type="NCBI Taxonomy" id="1748331"/>
    <lineage>
        <taxon>Archaea</taxon>
        <taxon>Methanobacteriati</taxon>
        <taxon>Methanobacteriota</taxon>
        <taxon>Stenosarchaea group</taxon>
        <taxon>Halobacteria</taxon>
        <taxon>Halobacteriales</taxon>
        <taxon>Haloferacaceae</taxon>
        <taxon>Haloferax</taxon>
    </lineage>
</organism>
<evidence type="ECO:0000313" key="5">
    <source>
        <dbReference type="EMBL" id="MFC7205374.1"/>
    </source>
</evidence>
<dbReference type="Pfam" id="PF15915">
    <property type="entry name" value="BAT"/>
    <property type="match status" value="1"/>
</dbReference>
<dbReference type="RefSeq" id="WP_390226006.1">
    <property type="nucleotide sequence ID" value="NZ_JBHTAA010000015.1"/>
</dbReference>
<feature type="domain" description="Bacterioopsin transcriptional activator GAF and HTH associated" evidence="4">
    <location>
        <begin position="5"/>
        <end position="132"/>
    </location>
</feature>
<name>A0ABD5ZJB0_9EURY</name>
<dbReference type="EMBL" id="JBHTAA010000015">
    <property type="protein sequence ID" value="MFC7205374.1"/>
    <property type="molecule type" value="Genomic_DNA"/>
</dbReference>
<sequence length="220" mass="24893">MTVIAEFTIRSDEFILGQVLARQPGVHIEMERIVPASGQVMPYLWVRGPDFAAFEEAVRGSEYVREIMTLDVVGESALYRVDWDEDIRSLLYGMAETNATILEARGNDDWYFRIRFDGHTDLTAFNKFCAEHDITFKLKRVYTLTEEQHGEYIFDLTDAQRKALVTAVTDGYFEVPRGTNLGEIGQKLGISEQSASENIRRGANSVLTKLLLAASIDEVQ</sequence>
<evidence type="ECO:0000256" key="2">
    <source>
        <dbReference type="ARBA" id="ARBA00023163"/>
    </source>
</evidence>
<dbReference type="Pfam" id="PF04967">
    <property type="entry name" value="HTH_10"/>
    <property type="match status" value="1"/>
</dbReference>
<evidence type="ECO:0000313" key="6">
    <source>
        <dbReference type="Proteomes" id="UP001596481"/>
    </source>
</evidence>
<reference evidence="5 6" key="1">
    <citation type="journal article" date="2019" name="Int. J. Syst. Evol. Microbiol.">
        <title>The Global Catalogue of Microorganisms (GCM) 10K type strain sequencing project: providing services to taxonomists for standard genome sequencing and annotation.</title>
        <authorList>
            <consortium name="The Broad Institute Genomics Platform"/>
            <consortium name="The Broad Institute Genome Sequencing Center for Infectious Disease"/>
            <person name="Wu L."/>
            <person name="Ma J."/>
        </authorList>
    </citation>
    <scope>NUCLEOTIDE SEQUENCE [LARGE SCALE GENOMIC DNA]</scope>
    <source>
        <strain evidence="5 6">DSM 29988</strain>
    </source>
</reference>
<dbReference type="Proteomes" id="UP001596481">
    <property type="component" value="Unassembled WGS sequence"/>
</dbReference>
<dbReference type="PANTHER" id="PTHR34236">
    <property type="entry name" value="DIMETHYL SULFOXIDE REDUCTASE TRANSCRIPTIONAL ACTIVATOR"/>
    <property type="match status" value="1"/>
</dbReference>
<keyword evidence="2" id="KW-0804">Transcription</keyword>
<keyword evidence="6" id="KW-1185">Reference proteome</keyword>